<dbReference type="InterPro" id="IPR009883">
    <property type="entry name" value="YgfX"/>
</dbReference>
<dbReference type="Proteomes" id="UP001317822">
    <property type="component" value="Chromosome"/>
</dbReference>
<dbReference type="EMBL" id="AP027041">
    <property type="protein sequence ID" value="BDU16989.1"/>
    <property type="molecule type" value="Genomic_DNA"/>
</dbReference>
<name>A0ABN6UKX2_9GAMM</name>
<dbReference type="Pfam" id="PF07254">
    <property type="entry name" value="Cpta_toxin"/>
    <property type="match status" value="1"/>
</dbReference>
<evidence type="ECO:0008006" key="3">
    <source>
        <dbReference type="Google" id="ProtNLM"/>
    </source>
</evidence>
<proteinExistence type="predicted"/>
<keyword evidence="2" id="KW-1185">Reference proteome</keyword>
<sequence>MPNSPSSSTPSAPCRLEWRPSRWLAFALLLLGLLAALSVLASEMPLIVSVPVSLLAAGEGLRLARREMRRPGRDVVVASDGRAALDGAPVDDMRVHWRGPWAFARFRDADGRLGRLAWWPDALPARDRRELRLAIPVIQAAHSRPPMAS</sequence>
<gene>
    <name evidence="1" type="ORF">LA521A_21900</name>
</gene>
<reference evidence="1 2" key="1">
    <citation type="journal article" date="2023" name="Int. J. Syst. Evol. Microbiol.">
        <title>Physiological and genomic analyses of cobalamin (vitamin B12)-auxotrophy of Lysobacter auxotrophicus sp. nov., a methionine-auxotrophic chitinolytic bacterium isolated from chitin-treated soil.</title>
        <authorList>
            <person name="Saito A."/>
            <person name="Dohra H."/>
            <person name="Hamada M."/>
            <person name="Moriuchi R."/>
            <person name="Kotsuchibashi Y."/>
            <person name="Mori K."/>
        </authorList>
    </citation>
    <scope>NUCLEOTIDE SEQUENCE [LARGE SCALE GENOMIC DNA]</scope>
    <source>
        <strain evidence="1 2">5-21a</strain>
    </source>
</reference>
<protein>
    <recommendedName>
        <fullName evidence="3">Toxin CptA</fullName>
    </recommendedName>
</protein>
<evidence type="ECO:0000313" key="2">
    <source>
        <dbReference type="Proteomes" id="UP001317822"/>
    </source>
</evidence>
<accession>A0ABN6UKX2</accession>
<dbReference type="RefSeq" id="WP_281778957.1">
    <property type="nucleotide sequence ID" value="NZ_AP027041.1"/>
</dbReference>
<evidence type="ECO:0000313" key="1">
    <source>
        <dbReference type="EMBL" id="BDU16989.1"/>
    </source>
</evidence>
<organism evidence="1 2">
    <name type="scientific">Lysobacter auxotrophicus</name>
    <dbReference type="NCBI Taxonomy" id="2992573"/>
    <lineage>
        <taxon>Bacteria</taxon>
        <taxon>Pseudomonadati</taxon>
        <taxon>Pseudomonadota</taxon>
        <taxon>Gammaproteobacteria</taxon>
        <taxon>Lysobacterales</taxon>
        <taxon>Lysobacteraceae</taxon>
        <taxon>Lysobacter</taxon>
    </lineage>
</organism>